<dbReference type="AlphaFoldDB" id="A0A1Z4LRR5"/>
<keyword evidence="2" id="KW-1185">Reference proteome</keyword>
<sequence length="225" mass="25389">MDKLNLDVQTDLLKAIQGKADSISFEGKGLKLQDVRLSEFEIKTDDIDINPLKVIFGEVELNQPINAETRIVLKEADINQALKLEFIRNLLHELLTFHTEKSIVSIYPKNIQFRLPGNNKITVAGEIILDSGLEKKPLDFKADVGLESLEKPIVLNEFKCNTPEGIPLEIIVALIDKIHKLRQSPYFEFKDAALRINTLEVQQGSIILLAQAHLQQIPENISFAE</sequence>
<name>A0A1Z4LRR5_9CYAN</name>
<accession>A0A1Z4LRR5</accession>
<protein>
    <recommendedName>
        <fullName evidence="3">DUF2993 domain-containing protein</fullName>
    </recommendedName>
</protein>
<dbReference type="OrthoDB" id="420681at2"/>
<organism evidence="1 2">
    <name type="scientific">Calothrix parasitica NIES-267</name>
    <dbReference type="NCBI Taxonomy" id="1973488"/>
    <lineage>
        <taxon>Bacteria</taxon>
        <taxon>Bacillati</taxon>
        <taxon>Cyanobacteriota</taxon>
        <taxon>Cyanophyceae</taxon>
        <taxon>Nostocales</taxon>
        <taxon>Calotrichaceae</taxon>
        <taxon>Calothrix</taxon>
    </lineage>
</organism>
<evidence type="ECO:0000313" key="2">
    <source>
        <dbReference type="Proteomes" id="UP000218418"/>
    </source>
</evidence>
<dbReference type="Pfam" id="PF11209">
    <property type="entry name" value="LmeA"/>
    <property type="match status" value="1"/>
</dbReference>
<reference evidence="1 2" key="1">
    <citation type="submission" date="2017-06" db="EMBL/GenBank/DDBJ databases">
        <title>Genome sequencing of cyanobaciteial culture collection at National Institute for Environmental Studies (NIES).</title>
        <authorList>
            <person name="Hirose Y."/>
            <person name="Shimura Y."/>
            <person name="Fujisawa T."/>
            <person name="Nakamura Y."/>
            <person name="Kawachi M."/>
        </authorList>
    </citation>
    <scope>NUCLEOTIDE SEQUENCE [LARGE SCALE GENOMIC DNA]</scope>
    <source>
        <strain evidence="1 2">NIES-267</strain>
    </source>
</reference>
<proteinExistence type="predicted"/>
<dbReference type="InterPro" id="IPR021373">
    <property type="entry name" value="DUF2993"/>
</dbReference>
<gene>
    <name evidence="1" type="ORF">NIES267_33350</name>
</gene>
<dbReference type="EMBL" id="AP018227">
    <property type="protein sequence ID" value="BAY83841.1"/>
    <property type="molecule type" value="Genomic_DNA"/>
</dbReference>
<dbReference type="Proteomes" id="UP000218418">
    <property type="component" value="Chromosome"/>
</dbReference>
<evidence type="ECO:0000313" key="1">
    <source>
        <dbReference type="EMBL" id="BAY83841.1"/>
    </source>
</evidence>
<evidence type="ECO:0008006" key="3">
    <source>
        <dbReference type="Google" id="ProtNLM"/>
    </source>
</evidence>